<accession>A4F1T2</accession>
<comment type="similarity">
    <text evidence="1">Belongs to the UDP-glycosyltransferase family.</text>
</comment>
<protein>
    <submittedName>
        <fullName evidence="3">Putative glycosyltransferase</fullName>
    </submittedName>
</protein>
<dbReference type="SUPFAM" id="SSF53756">
    <property type="entry name" value="UDP-Glycosyltransferase/glycogen phosphorylase"/>
    <property type="match status" value="1"/>
</dbReference>
<dbReference type="PANTHER" id="PTHR11926">
    <property type="entry name" value="GLUCOSYL/GLUCURONOSYL TRANSFERASES"/>
    <property type="match status" value="1"/>
</dbReference>
<name>A4F1T2_LOBER</name>
<evidence type="ECO:0000256" key="2">
    <source>
        <dbReference type="ARBA" id="ARBA00022679"/>
    </source>
</evidence>
<dbReference type="Gene3D" id="3.40.50.2000">
    <property type="entry name" value="Glycogen Phosphorylase B"/>
    <property type="match status" value="2"/>
</dbReference>
<dbReference type="GO" id="GO:0080044">
    <property type="term" value="F:quercetin 7-O-glucosyltransferase activity"/>
    <property type="evidence" value="ECO:0007669"/>
    <property type="project" value="TreeGrafter"/>
</dbReference>
<dbReference type="CAZy" id="GT1">
    <property type="family name" value="Glycosyltransferase Family 1"/>
</dbReference>
<reference evidence="3" key="1">
    <citation type="submission" date="2005-07" db="EMBL/GenBank/DDBJ databases">
        <title>Cloning and characterization of glycosyltransferase genes from petals of Lobelia erinus.</title>
        <authorList>
            <person name="Noda N."/>
            <person name="Kazuma K."/>
            <person name="Suzuki M."/>
        </authorList>
    </citation>
    <scope>NUCLEOTIDE SEQUENCE</scope>
    <source>
        <tissue evidence="3">Petal</tissue>
    </source>
</reference>
<dbReference type="PANTHER" id="PTHR11926:SF1464">
    <property type="entry name" value="UDP-GLYCOSYLTRANSFERASE 76B1-LIKE"/>
    <property type="match status" value="1"/>
</dbReference>
<dbReference type="EMBL" id="AB221000">
    <property type="protein sequence ID" value="BAF49313.1"/>
    <property type="molecule type" value="mRNA"/>
</dbReference>
<dbReference type="FunFam" id="3.40.50.2000:FF:000120">
    <property type="entry name" value="UDP-glycosyltransferase 76C1"/>
    <property type="match status" value="1"/>
</dbReference>
<gene>
    <name evidence="3" type="primary">LeGTB</name>
</gene>
<organism evidence="3">
    <name type="scientific">Lobelia erinus</name>
    <name type="common">Edging lobelia</name>
    <dbReference type="NCBI Taxonomy" id="16430"/>
    <lineage>
        <taxon>Eukaryota</taxon>
        <taxon>Viridiplantae</taxon>
        <taxon>Streptophyta</taxon>
        <taxon>Embryophyta</taxon>
        <taxon>Tracheophyta</taxon>
        <taxon>Spermatophyta</taxon>
        <taxon>Magnoliopsida</taxon>
        <taxon>eudicotyledons</taxon>
        <taxon>Gunneridae</taxon>
        <taxon>Pentapetalae</taxon>
        <taxon>asterids</taxon>
        <taxon>campanulids</taxon>
        <taxon>Asterales</taxon>
        <taxon>Campanulaceae</taxon>
        <taxon>Lobelia</taxon>
    </lineage>
</organism>
<keyword evidence="2 3" id="KW-0808">Transferase</keyword>
<dbReference type="InterPro" id="IPR002213">
    <property type="entry name" value="UDP_glucos_trans"/>
</dbReference>
<evidence type="ECO:0000313" key="3">
    <source>
        <dbReference type="EMBL" id="BAF49313.1"/>
    </source>
</evidence>
<dbReference type="GO" id="GO:0080043">
    <property type="term" value="F:quercetin 3-O-glucosyltransferase activity"/>
    <property type="evidence" value="ECO:0007669"/>
    <property type="project" value="TreeGrafter"/>
</dbReference>
<dbReference type="FunFam" id="3.40.50.2000:FF:000040">
    <property type="entry name" value="UDP-glycosyltransferase 76C1"/>
    <property type="match status" value="1"/>
</dbReference>
<dbReference type="Pfam" id="PF00201">
    <property type="entry name" value="UDPGT"/>
    <property type="match status" value="1"/>
</dbReference>
<dbReference type="CDD" id="cd03784">
    <property type="entry name" value="GT1_Gtf-like"/>
    <property type="match status" value="1"/>
</dbReference>
<evidence type="ECO:0000256" key="1">
    <source>
        <dbReference type="ARBA" id="ARBA00009995"/>
    </source>
</evidence>
<proteinExistence type="evidence at transcript level"/>
<dbReference type="AlphaFoldDB" id="A4F1T2"/>
<sequence>MENKQLGATAATLVPLAPKNGRRILFFPYPQQGHISPMLHLANLLHSKGFTITIIHTNLNSPNQSDYPHFTFRPFDDGFPPNSKVSHLETLCSRCVEPFRECLAQIMLSDHTAPGGERESIACLIADVSWNFLGAAADNFKLPTIILRTANISNALAIVKLPHFIEKGYFDHTIEGSELKAAVPEFPTINFKDIRKTYGINPKAICETLTSLLKVMKATSGVIWNSCKELEESEMQMICEEFPVPHFLIGPLHKYIPGPASSLIAYDPSSISWLNSKAPKSVIYVSYGSLSSMDETEFLEMAWGLANSMQQFLWVVRPGSVRGFEWLEALPDGFIDKLDGRGHIVKWAPQLEVLAHQATGGFWTHCGWNSTLESICEGVPMIWSRGMMDQPINARYVTDVWRVGIELEKGKEREEIKQAIRRLMVDKEGQEIRERSSRLKETLSNCLKQGGSSRDSVESLVDHILSL</sequence>
<dbReference type="EMBL" id="AB221001">
    <property type="protein sequence ID" value="BAF49314.1"/>
    <property type="molecule type" value="mRNA"/>
</dbReference>